<evidence type="ECO:0000313" key="6">
    <source>
        <dbReference type="EMBL" id="MQW34417.1"/>
    </source>
</evidence>
<name>A0AAW9TRV0_RHIML</name>
<keyword evidence="4" id="KW-0804">Transcription</keyword>
<keyword evidence="3" id="KW-0238">DNA-binding</keyword>
<dbReference type="Gene3D" id="3.40.190.290">
    <property type="match status" value="1"/>
</dbReference>
<dbReference type="PANTHER" id="PTHR30537">
    <property type="entry name" value="HTH-TYPE TRANSCRIPTIONAL REGULATOR"/>
    <property type="match status" value="1"/>
</dbReference>
<evidence type="ECO:0000256" key="4">
    <source>
        <dbReference type="ARBA" id="ARBA00023163"/>
    </source>
</evidence>
<proteinExistence type="inferred from homology"/>
<dbReference type="Proteomes" id="UP000429484">
    <property type="component" value="Unassembled WGS sequence"/>
</dbReference>
<dbReference type="SUPFAM" id="SSF46785">
    <property type="entry name" value="Winged helix' DNA-binding domain"/>
    <property type="match status" value="1"/>
</dbReference>
<dbReference type="CDD" id="cd08472">
    <property type="entry name" value="PBP2_CrgA_like_3"/>
    <property type="match status" value="1"/>
</dbReference>
<dbReference type="InterPro" id="IPR036388">
    <property type="entry name" value="WH-like_DNA-bd_sf"/>
</dbReference>
<evidence type="ECO:0000256" key="2">
    <source>
        <dbReference type="ARBA" id="ARBA00023015"/>
    </source>
</evidence>
<dbReference type="InterPro" id="IPR036390">
    <property type="entry name" value="WH_DNA-bd_sf"/>
</dbReference>
<dbReference type="KEGG" id="smer:DU99_30845"/>
<dbReference type="RefSeq" id="WP_010975355.1">
    <property type="nucleotide sequence ID" value="NZ_CP009146.1"/>
</dbReference>
<dbReference type="EMBL" id="WISR01000149">
    <property type="protein sequence ID" value="MQW34417.1"/>
    <property type="molecule type" value="Genomic_DNA"/>
</dbReference>
<dbReference type="InterPro" id="IPR005119">
    <property type="entry name" value="LysR_subst-bd"/>
</dbReference>
<dbReference type="AlphaFoldDB" id="A0AAW9TRV0"/>
<evidence type="ECO:0000313" key="7">
    <source>
        <dbReference type="Proteomes" id="UP000429484"/>
    </source>
</evidence>
<dbReference type="GO" id="GO:0043565">
    <property type="term" value="F:sequence-specific DNA binding"/>
    <property type="evidence" value="ECO:0007669"/>
    <property type="project" value="TreeGrafter"/>
</dbReference>
<evidence type="ECO:0000256" key="1">
    <source>
        <dbReference type="ARBA" id="ARBA00009437"/>
    </source>
</evidence>
<dbReference type="Pfam" id="PF03466">
    <property type="entry name" value="LysR_substrate"/>
    <property type="match status" value="1"/>
</dbReference>
<dbReference type="PANTHER" id="PTHR30537:SF72">
    <property type="entry name" value="LYSR FAMILY TRANSCRIPTIONAL REGULATOR"/>
    <property type="match status" value="1"/>
</dbReference>
<comment type="caution">
    <text evidence="6">The sequence shown here is derived from an EMBL/GenBank/DDBJ whole genome shotgun (WGS) entry which is preliminary data.</text>
</comment>
<dbReference type="GO" id="GO:0003700">
    <property type="term" value="F:DNA-binding transcription factor activity"/>
    <property type="evidence" value="ECO:0007669"/>
    <property type="project" value="InterPro"/>
</dbReference>
<sequence>MDRFDAMRVFARVAERRSFTLAAEDLGLPRSTITDAVKQLEGRLGVRLLQRTTRVVRTTLDGEAYYHRCVRLIADLEDAEAVFSGASPSGLLRIDVHGTQARHFLLPGLKVFLDRYPDIRLHISETHQPVDIVREGYDCIVRAGHLADSPLIGRKLAELKRGTFASPEYLARFGTPHVPEDLFDGHQMVGLLSSDTPSVAPFAFVVAGKARELTLPTVVTVTGPETNVASACAGLGLIQVPRYRVASELASGALVEVLTDFPPSPLPVHVLYSHTRQLSPRLRVFIDWITERYRLRES</sequence>
<accession>A0AAW9TRV0</accession>
<dbReference type="GO" id="GO:0006351">
    <property type="term" value="P:DNA-templated transcription"/>
    <property type="evidence" value="ECO:0007669"/>
    <property type="project" value="TreeGrafter"/>
</dbReference>
<evidence type="ECO:0000256" key="3">
    <source>
        <dbReference type="ARBA" id="ARBA00023125"/>
    </source>
</evidence>
<organism evidence="6 7">
    <name type="scientific">Rhizobium meliloti</name>
    <name type="common">Ensifer meliloti</name>
    <name type="synonym">Sinorhizobium meliloti</name>
    <dbReference type="NCBI Taxonomy" id="382"/>
    <lineage>
        <taxon>Bacteria</taxon>
        <taxon>Pseudomonadati</taxon>
        <taxon>Pseudomonadota</taxon>
        <taxon>Alphaproteobacteria</taxon>
        <taxon>Hyphomicrobiales</taxon>
        <taxon>Rhizobiaceae</taxon>
        <taxon>Sinorhizobium/Ensifer group</taxon>
        <taxon>Sinorhizobium</taxon>
    </lineage>
</organism>
<dbReference type="Gene3D" id="1.10.10.10">
    <property type="entry name" value="Winged helix-like DNA-binding domain superfamily/Winged helix DNA-binding domain"/>
    <property type="match status" value="1"/>
</dbReference>
<protein>
    <submittedName>
        <fullName evidence="6">LysR family transcriptional regulator</fullName>
    </submittedName>
</protein>
<dbReference type="PROSITE" id="PS50931">
    <property type="entry name" value="HTH_LYSR"/>
    <property type="match status" value="1"/>
</dbReference>
<dbReference type="SUPFAM" id="SSF53850">
    <property type="entry name" value="Periplasmic binding protein-like II"/>
    <property type="match status" value="1"/>
</dbReference>
<evidence type="ECO:0000259" key="5">
    <source>
        <dbReference type="PROSITE" id="PS50931"/>
    </source>
</evidence>
<dbReference type="GeneID" id="89578402"/>
<dbReference type="Pfam" id="PF00126">
    <property type="entry name" value="HTH_1"/>
    <property type="match status" value="1"/>
</dbReference>
<comment type="similarity">
    <text evidence="1">Belongs to the LysR transcriptional regulatory family.</text>
</comment>
<dbReference type="InterPro" id="IPR000847">
    <property type="entry name" value="LysR_HTH_N"/>
</dbReference>
<dbReference type="FunFam" id="1.10.10.10:FF:000001">
    <property type="entry name" value="LysR family transcriptional regulator"/>
    <property type="match status" value="1"/>
</dbReference>
<reference evidence="6 7" key="1">
    <citation type="journal article" date="2013" name="Genome Biol.">
        <title>Comparative genomics of the core and accessory genomes of 48 Sinorhizobium strains comprising five genospecies.</title>
        <authorList>
            <person name="Sugawara M."/>
            <person name="Epstein B."/>
            <person name="Badgley B.D."/>
            <person name="Unno T."/>
            <person name="Xu L."/>
            <person name="Reese J."/>
            <person name="Gyaneshwar P."/>
            <person name="Denny R."/>
            <person name="Mudge J."/>
            <person name="Bharti A.K."/>
            <person name="Farmer A.D."/>
            <person name="May G.D."/>
            <person name="Woodward J.E."/>
            <person name="Medigue C."/>
            <person name="Vallenet D."/>
            <person name="Lajus A."/>
            <person name="Rouy Z."/>
            <person name="Martinez-Vaz B."/>
            <person name="Tiffin P."/>
            <person name="Young N.D."/>
            <person name="Sadowsky M.J."/>
        </authorList>
    </citation>
    <scope>NUCLEOTIDE SEQUENCE [LARGE SCALE GENOMIC DNA]</scope>
    <source>
        <strain evidence="6 7">N6B1</strain>
    </source>
</reference>
<gene>
    <name evidence="6" type="ORF">GHK53_16855</name>
</gene>
<feature type="domain" description="HTH lysR-type" evidence="5">
    <location>
        <begin position="1"/>
        <end position="59"/>
    </location>
</feature>
<dbReference type="InterPro" id="IPR058163">
    <property type="entry name" value="LysR-type_TF_proteobact-type"/>
</dbReference>
<keyword evidence="2" id="KW-0805">Transcription regulation</keyword>